<evidence type="ECO:0000256" key="3">
    <source>
        <dbReference type="ARBA" id="ARBA00022692"/>
    </source>
</evidence>
<evidence type="ECO:0000256" key="5">
    <source>
        <dbReference type="ARBA" id="ARBA00023136"/>
    </source>
</evidence>
<protein>
    <recommendedName>
        <fullName evidence="6">TVP38/TMEM64 family membrane protein</fullName>
    </recommendedName>
</protein>
<dbReference type="InterPro" id="IPR015414">
    <property type="entry name" value="TMEM64"/>
</dbReference>
<dbReference type="AlphaFoldDB" id="A0A9X6SSI9"/>
<feature type="transmembrane region" description="Helical" evidence="6">
    <location>
        <begin position="178"/>
        <end position="199"/>
    </location>
</feature>
<dbReference type="InterPro" id="IPR032816">
    <property type="entry name" value="VTT_dom"/>
</dbReference>
<organism evidence="8 9">
    <name type="scientific">Bacillus cereus</name>
    <dbReference type="NCBI Taxonomy" id="1396"/>
    <lineage>
        <taxon>Bacteria</taxon>
        <taxon>Bacillati</taxon>
        <taxon>Bacillota</taxon>
        <taxon>Bacilli</taxon>
        <taxon>Bacillales</taxon>
        <taxon>Bacillaceae</taxon>
        <taxon>Bacillus</taxon>
        <taxon>Bacillus cereus group</taxon>
    </lineage>
</organism>
<reference evidence="8 9" key="1">
    <citation type="submission" date="2017-09" db="EMBL/GenBank/DDBJ databases">
        <title>Large-scale bioinformatics analysis of Bacillus genomes uncovers conserved roles of natural products in bacterial physiology.</title>
        <authorList>
            <consortium name="Agbiome Team Llc"/>
            <person name="Bleich R.M."/>
            <person name="Grubbs K.J."/>
            <person name="Santa Maria K.C."/>
            <person name="Allen S.E."/>
            <person name="Farag S."/>
            <person name="Shank E.A."/>
            <person name="Bowers A."/>
        </authorList>
    </citation>
    <scope>NUCLEOTIDE SEQUENCE [LARGE SCALE GENOMIC DNA]</scope>
    <source>
        <strain evidence="8 9">AFS092789</strain>
    </source>
</reference>
<dbReference type="GO" id="GO:0005886">
    <property type="term" value="C:plasma membrane"/>
    <property type="evidence" value="ECO:0007669"/>
    <property type="project" value="UniProtKB-SubCell"/>
</dbReference>
<gene>
    <name evidence="8" type="ORF">CON36_35855</name>
</gene>
<keyword evidence="4 6" id="KW-1133">Transmembrane helix</keyword>
<feature type="transmembrane region" description="Helical" evidence="6">
    <location>
        <begin position="120"/>
        <end position="143"/>
    </location>
</feature>
<feature type="transmembrane region" description="Helical" evidence="6">
    <location>
        <begin position="32"/>
        <end position="65"/>
    </location>
</feature>
<comment type="similarity">
    <text evidence="6">Belongs to the TVP38/TMEM64 family.</text>
</comment>
<dbReference type="PANTHER" id="PTHR12677">
    <property type="entry name" value="GOLGI APPARATUS MEMBRANE PROTEIN TVP38-RELATED"/>
    <property type="match status" value="1"/>
</dbReference>
<evidence type="ECO:0000256" key="1">
    <source>
        <dbReference type="ARBA" id="ARBA00004651"/>
    </source>
</evidence>
<feature type="domain" description="VTT" evidence="7">
    <location>
        <begin position="53"/>
        <end position="171"/>
    </location>
</feature>
<keyword evidence="3 6" id="KW-0812">Transmembrane</keyword>
<evidence type="ECO:0000259" key="7">
    <source>
        <dbReference type="Pfam" id="PF09335"/>
    </source>
</evidence>
<dbReference type="Pfam" id="PF09335">
    <property type="entry name" value="VTT_dom"/>
    <property type="match status" value="1"/>
</dbReference>
<feature type="transmembrane region" description="Helical" evidence="6">
    <location>
        <begin position="150"/>
        <end position="172"/>
    </location>
</feature>
<evidence type="ECO:0000256" key="4">
    <source>
        <dbReference type="ARBA" id="ARBA00022989"/>
    </source>
</evidence>
<dbReference type="RefSeq" id="WP_098007344.1">
    <property type="nucleotide sequence ID" value="NZ_NVMX01000273.1"/>
</dbReference>
<name>A0A9X6SSI9_BACCE</name>
<evidence type="ECO:0000256" key="6">
    <source>
        <dbReference type="RuleBase" id="RU366058"/>
    </source>
</evidence>
<sequence length="212" mass="23460">MLKKIISLLLVAAIIVIGYTQKDALLEIVKNGGIYAVFIGIALVGMTVFFPIIPYAVLAGIIGAVFGVMQGILISLTGAMTGTMLMFFLARYGFKDWAQNKLKQYPKLQEYELHLEKNSFMAILFVRLVPIVPTPVVNIVCGLSKVKWTTFFLASSLGKLPNTLIITFAGASFAQNKWLSFGVYGVYMLVITSISYVILKRKIEKEKMESNS</sequence>
<evidence type="ECO:0000313" key="9">
    <source>
        <dbReference type="Proteomes" id="UP000219922"/>
    </source>
</evidence>
<comment type="subcellular location">
    <subcellularLocation>
        <location evidence="1 6">Cell membrane</location>
        <topology evidence="1 6">Multi-pass membrane protein</topology>
    </subcellularLocation>
</comment>
<dbReference type="EMBL" id="NVMX01000273">
    <property type="protein sequence ID" value="PDZ94058.1"/>
    <property type="molecule type" value="Genomic_DNA"/>
</dbReference>
<dbReference type="Proteomes" id="UP000219922">
    <property type="component" value="Unassembled WGS sequence"/>
</dbReference>
<evidence type="ECO:0000313" key="8">
    <source>
        <dbReference type="EMBL" id="PDZ94058.1"/>
    </source>
</evidence>
<keyword evidence="2 6" id="KW-1003">Cell membrane</keyword>
<proteinExistence type="inferred from homology"/>
<keyword evidence="5 6" id="KW-0472">Membrane</keyword>
<feature type="transmembrane region" description="Helical" evidence="6">
    <location>
        <begin position="72"/>
        <end position="94"/>
    </location>
</feature>
<dbReference type="PANTHER" id="PTHR12677:SF59">
    <property type="entry name" value="GOLGI APPARATUS MEMBRANE PROTEIN TVP38-RELATED"/>
    <property type="match status" value="1"/>
</dbReference>
<evidence type="ECO:0000256" key="2">
    <source>
        <dbReference type="ARBA" id="ARBA00022475"/>
    </source>
</evidence>
<accession>A0A9X6SSI9</accession>
<comment type="caution">
    <text evidence="8">The sequence shown here is derived from an EMBL/GenBank/DDBJ whole genome shotgun (WGS) entry which is preliminary data.</text>
</comment>